<dbReference type="GO" id="GO:0060962">
    <property type="term" value="P:regulation of ribosomal protein gene transcription by RNA polymerase II"/>
    <property type="evidence" value="ECO:0007669"/>
    <property type="project" value="InterPro"/>
</dbReference>
<name>A0A0P1L504_9SACH</name>
<dbReference type="EMBL" id="LN890558">
    <property type="protein sequence ID" value="CUS49637.1"/>
    <property type="molecule type" value="Genomic_DNA"/>
</dbReference>
<feature type="coiled-coil region" evidence="1">
    <location>
        <begin position="762"/>
        <end position="805"/>
    </location>
</feature>
<feature type="region of interest" description="Disordered" evidence="2">
    <location>
        <begin position="318"/>
        <end position="372"/>
    </location>
</feature>
<dbReference type="AlphaFoldDB" id="A0A0P1L504"/>
<evidence type="ECO:0000313" key="3">
    <source>
        <dbReference type="EMBL" id="CUS49637.1"/>
    </source>
</evidence>
<sequence>MAGKSPRKGGMTAGKQPSNLKKLKNRNVGGKSAPVLSGTSLHARPRRFSLLYSSDSSLSALSDLESHKKTGFKNPHLSKKSKRGVGNELGKRGKLISEEAVSSGSSSSSDYDAVDGDTDSGSEDAIDDNDEDEGGNDDSSSGSSSSDDDVDFVKLSAERKKRAMRAMSALKRGKSPKKSDISSIPVLKAPSEKPDPDAEGSAGEDSATFGHNRYNDEKSDNEITKEDASDEDLGEEVKESNPTSSKALSSKTAPVDQLNVPQISESEDSDYEIDHDAYIKSIQFDEEDVVGLDTGLDTGEDDVPILDEEEQNIVLELENDDELSFEGSIHEEGEDPAEAEQEGDGDDFKDNSQLYNEFDDDDDDEIMSDFDEPFYEDPKFANLYYCAGSDQPLSLSTSLPLILNDEKRRNLDKKQTKKREREELIRRRKLSRKLDKERRQKSAATDLGNEEYLFGVFFRSDEEKPKENNLESPLRQLGSAAASEEDYSSEEEYENILLDIAHMPTDDESLDGMVDDDEIDDDDDDDDVSISDVFIDIDDLDPDSFYFQYESSDGGEAEGSKDTEKEDSNKLEGPDDNSLVETVIYIDGESTDEDETLPPPNTRNKRIGSKAKEVVSANVVGLKPPKLGTWETDNKPFSIIDGLSTKSLYPLVPEQQLLEQQRQLQQQQQLASSEPNGVNGEKEELTLNELLNMSELDDEEGPTNAGGSQIASEWYEKPKVPLSAFRNKGVDVNHEEEYMLPVFSARKCPIGYVGSERTRRKIDKMKELQKKKSEERKKLKKKKKLLKIKRERDRLEKEKERSDAIAPSGEQMYITNGVAADVPRIEEVPTTEGKHDLSSDDVKNTAEGMDLDDINKLLNRTDSELVAHDGNDIDLIGTEDADILATLTAPVDVDPVNDKYMTTGAVWRRRQSVVEAAAKNLRFTKSGLFSESALADLEQIIGNSASSVIEFSDVLQ</sequence>
<feature type="region of interest" description="Disordered" evidence="2">
    <location>
        <begin position="462"/>
        <end position="610"/>
    </location>
</feature>
<feature type="compositionally biased region" description="Low complexity" evidence="2">
    <location>
        <begin position="98"/>
        <end position="111"/>
    </location>
</feature>
<feature type="compositionally biased region" description="Acidic residues" evidence="2">
    <location>
        <begin position="506"/>
        <end position="542"/>
    </location>
</feature>
<evidence type="ECO:0000256" key="2">
    <source>
        <dbReference type="SAM" id="MobiDB-lite"/>
    </source>
</evidence>
<feature type="compositionally biased region" description="Acidic residues" evidence="2">
    <location>
        <begin position="112"/>
        <end position="136"/>
    </location>
</feature>
<feature type="compositionally biased region" description="Acidic residues" evidence="2">
    <location>
        <begin position="357"/>
        <end position="372"/>
    </location>
</feature>
<dbReference type="Proteomes" id="UP000236544">
    <property type="component" value="Unassembled WGS sequence"/>
</dbReference>
<feature type="region of interest" description="Disordered" evidence="2">
    <location>
        <begin position="65"/>
        <end position="272"/>
    </location>
</feature>
<evidence type="ECO:0000313" key="4">
    <source>
        <dbReference type="Proteomes" id="UP000236544"/>
    </source>
</evidence>
<accession>A0A0P1L504</accession>
<feature type="compositionally biased region" description="Acidic residues" evidence="2">
    <location>
        <begin position="483"/>
        <end position="494"/>
    </location>
</feature>
<feature type="compositionally biased region" description="Basic and acidic residues" evidence="2">
    <location>
        <begin position="213"/>
        <end position="227"/>
    </location>
</feature>
<dbReference type="Pfam" id="PF10380">
    <property type="entry name" value="CRF1"/>
    <property type="match status" value="1"/>
</dbReference>
<dbReference type="InterPro" id="IPR018837">
    <property type="entry name" value="TF_CRF1/IFH1"/>
</dbReference>
<dbReference type="GO" id="GO:0003712">
    <property type="term" value="F:transcription coregulator activity"/>
    <property type="evidence" value="ECO:0007669"/>
    <property type="project" value="InterPro"/>
</dbReference>
<keyword evidence="4" id="KW-1185">Reference proteome</keyword>
<dbReference type="PANTHER" id="PTHR28057">
    <property type="entry name" value="PROTEIN IFH1-RELATED"/>
    <property type="match status" value="1"/>
</dbReference>
<keyword evidence="1" id="KW-0175">Coiled coil</keyword>
<dbReference type="PANTHER" id="PTHR28057:SF1">
    <property type="entry name" value="PROTEIN IFH1-RELATED"/>
    <property type="match status" value="1"/>
</dbReference>
<dbReference type="OrthoDB" id="4047468at2759"/>
<feature type="compositionally biased region" description="Polar residues" evidence="2">
    <location>
        <begin position="240"/>
        <end position="252"/>
    </location>
</feature>
<gene>
    <name evidence="3" type="ORF">LAQU0_S24e00892g</name>
</gene>
<feature type="coiled-coil region" evidence="1">
    <location>
        <begin position="403"/>
        <end position="447"/>
    </location>
</feature>
<organism evidence="3 4">
    <name type="scientific">Lachancea quebecensis</name>
    <dbReference type="NCBI Taxonomy" id="1654605"/>
    <lineage>
        <taxon>Eukaryota</taxon>
        <taxon>Fungi</taxon>
        <taxon>Dikarya</taxon>
        <taxon>Ascomycota</taxon>
        <taxon>Saccharomycotina</taxon>
        <taxon>Saccharomycetes</taxon>
        <taxon>Saccharomycetales</taxon>
        <taxon>Saccharomycetaceae</taxon>
        <taxon>Lachancea</taxon>
    </lineage>
</organism>
<feature type="region of interest" description="Disordered" evidence="2">
    <location>
        <begin position="1"/>
        <end position="44"/>
    </location>
</feature>
<feature type="compositionally biased region" description="Basic and acidic residues" evidence="2">
    <location>
        <begin position="558"/>
        <end position="573"/>
    </location>
</feature>
<proteinExistence type="predicted"/>
<reference evidence="4" key="1">
    <citation type="submission" date="2015-10" db="EMBL/GenBank/DDBJ databases">
        <authorList>
            <person name="Devillers H."/>
        </authorList>
    </citation>
    <scope>NUCLEOTIDE SEQUENCE [LARGE SCALE GENOMIC DNA]</scope>
</reference>
<protein>
    <submittedName>
        <fullName evidence="3">LAQU0S24e00892g1_1</fullName>
    </submittedName>
</protein>
<feature type="compositionally biased region" description="Acidic residues" evidence="2">
    <location>
        <begin position="332"/>
        <end position="347"/>
    </location>
</feature>
<evidence type="ECO:0000256" key="1">
    <source>
        <dbReference type="SAM" id="Coils"/>
    </source>
</evidence>